<evidence type="ECO:0000256" key="5">
    <source>
        <dbReference type="ARBA" id="ARBA00022490"/>
    </source>
</evidence>
<evidence type="ECO:0000259" key="15">
    <source>
        <dbReference type="PROSITE" id="PS51449"/>
    </source>
</evidence>
<protein>
    <recommendedName>
        <fullName evidence="3">tRNA (N(6)-L-threonylcarbamoyladenosine(37)-C(2))-methylthiotransferase</fullName>
        <ecNumber evidence="3">2.8.4.5</ecNumber>
    </recommendedName>
    <alternativeName>
        <fullName evidence="12">tRNA-t(6)A37 methylthiotransferase</fullName>
    </alternativeName>
</protein>
<keyword evidence="9" id="KW-0479">Metal-binding</keyword>
<dbReference type="InterPro" id="IPR023404">
    <property type="entry name" value="rSAM_horseshoe"/>
</dbReference>
<comment type="function">
    <text evidence="2">Catalyzes the methylthiolation of N6-threonylcarbamoyladenosine (t(6)A), leading to the formation of 2-methylthio-N6-threonylcarbamoyladenosine (ms(2)t(6)A) at position 37 in tRNAs that read codons beginning with adenine.</text>
</comment>
<evidence type="ECO:0000256" key="4">
    <source>
        <dbReference type="ARBA" id="ARBA00022485"/>
    </source>
</evidence>
<keyword evidence="6" id="KW-0808">Transferase</keyword>
<keyword evidence="11" id="KW-0411">Iron-sulfur</keyword>
<evidence type="ECO:0000256" key="9">
    <source>
        <dbReference type="ARBA" id="ARBA00022723"/>
    </source>
</evidence>
<dbReference type="SUPFAM" id="SSF102114">
    <property type="entry name" value="Radical SAM enzymes"/>
    <property type="match status" value="1"/>
</dbReference>
<evidence type="ECO:0000256" key="8">
    <source>
        <dbReference type="ARBA" id="ARBA00022694"/>
    </source>
</evidence>
<dbReference type="InterPro" id="IPR006467">
    <property type="entry name" value="MiaB-like_bact"/>
</dbReference>
<dbReference type="InterPro" id="IPR007197">
    <property type="entry name" value="rSAM"/>
</dbReference>
<reference evidence="17" key="1">
    <citation type="submission" date="2015-04" db="EMBL/GenBank/DDBJ databases">
        <authorList>
            <person name="Syromyatnikov M.Y."/>
            <person name="Popov V.N."/>
        </authorList>
    </citation>
    <scope>NUCLEOTIDE SEQUENCE</scope>
    <source>
        <strain evidence="17">MO-1</strain>
    </source>
</reference>
<dbReference type="PROSITE" id="PS51918">
    <property type="entry name" value="RADICAL_SAM"/>
    <property type="match status" value="1"/>
</dbReference>
<dbReference type="InterPro" id="IPR013848">
    <property type="entry name" value="Methylthiotransferase_N"/>
</dbReference>
<comment type="catalytic activity">
    <reaction evidence="13">
        <text>N(6)-L-threonylcarbamoyladenosine(37) in tRNA + (sulfur carrier)-SH + AH2 + 2 S-adenosyl-L-methionine = 2-methylsulfanyl-N(6)-L-threonylcarbamoyladenosine(37) in tRNA + (sulfur carrier)-H + 5'-deoxyadenosine + L-methionine + A + S-adenosyl-L-homocysteine + 2 H(+)</text>
        <dbReference type="Rhea" id="RHEA:37075"/>
        <dbReference type="Rhea" id="RHEA-COMP:10163"/>
        <dbReference type="Rhea" id="RHEA-COMP:11092"/>
        <dbReference type="Rhea" id="RHEA-COMP:14737"/>
        <dbReference type="Rhea" id="RHEA-COMP:14739"/>
        <dbReference type="ChEBI" id="CHEBI:13193"/>
        <dbReference type="ChEBI" id="CHEBI:15378"/>
        <dbReference type="ChEBI" id="CHEBI:17319"/>
        <dbReference type="ChEBI" id="CHEBI:17499"/>
        <dbReference type="ChEBI" id="CHEBI:29917"/>
        <dbReference type="ChEBI" id="CHEBI:57844"/>
        <dbReference type="ChEBI" id="CHEBI:57856"/>
        <dbReference type="ChEBI" id="CHEBI:59789"/>
        <dbReference type="ChEBI" id="CHEBI:64428"/>
        <dbReference type="ChEBI" id="CHEBI:74418"/>
        <dbReference type="ChEBI" id="CHEBI:74420"/>
        <dbReference type="EC" id="2.8.4.5"/>
    </reaction>
</comment>
<name>A0A1S7LE39_MAGMO</name>
<dbReference type="InterPro" id="IPR058240">
    <property type="entry name" value="rSAM_sf"/>
</dbReference>
<dbReference type="SFLD" id="SFLDS00029">
    <property type="entry name" value="Radical_SAM"/>
    <property type="match status" value="1"/>
</dbReference>
<dbReference type="PROSITE" id="PS01278">
    <property type="entry name" value="MTTASE_RADICAL"/>
    <property type="match status" value="1"/>
</dbReference>
<dbReference type="GO" id="GO:0046872">
    <property type="term" value="F:metal ion binding"/>
    <property type="evidence" value="ECO:0007669"/>
    <property type="project" value="UniProtKB-KW"/>
</dbReference>
<dbReference type="PANTHER" id="PTHR11918:SF45">
    <property type="entry name" value="THREONYLCARBAMOYLADENOSINE TRNA METHYLTHIOTRANSFERASE"/>
    <property type="match status" value="1"/>
</dbReference>
<dbReference type="Gene3D" id="3.40.50.12160">
    <property type="entry name" value="Methylthiotransferase, N-terminal domain"/>
    <property type="match status" value="1"/>
</dbReference>
<evidence type="ECO:0000259" key="16">
    <source>
        <dbReference type="PROSITE" id="PS51918"/>
    </source>
</evidence>
<dbReference type="SMART" id="SM00729">
    <property type="entry name" value="Elp3"/>
    <property type="match status" value="1"/>
</dbReference>
<dbReference type="SFLD" id="SFLDG01061">
    <property type="entry name" value="methylthiotransferase"/>
    <property type="match status" value="1"/>
</dbReference>
<dbReference type="InterPro" id="IPR005839">
    <property type="entry name" value="Methylthiotransferase"/>
</dbReference>
<dbReference type="InterPro" id="IPR006638">
    <property type="entry name" value="Elp3/MiaA/NifB-like_rSAM"/>
</dbReference>
<accession>A0A1S7LE39</accession>
<evidence type="ECO:0000256" key="3">
    <source>
        <dbReference type="ARBA" id="ARBA00013273"/>
    </source>
</evidence>
<evidence type="ECO:0000256" key="12">
    <source>
        <dbReference type="ARBA" id="ARBA00031213"/>
    </source>
</evidence>
<comment type="cofactor">
    <cofactor evidence="1">
        <name>[4Fe-4S] cluster</name>
        <dbReference type="ChEBI" id="CHEBI:49883"/>
    </cofactor>
</comment>
<evidence type="ECO:0000256" key="13">
    <source>
        <dbReference type="ARBA" id="ARBA00051661"/>
    </source>
</evidence>
<dbReference type="PROSITE" id="PS51449">
    <property type="entry name" value="MTTASE_N"/>
    <property type="match status" value="1"/>
</dbReference>
<evidence type="ECO:0000256" key="1">
    <source>
        <dbReference type="ARBA" id="ARBA00001966"/>
    </source>
</evidence>
<dbReference type="SFLD" id="SFLDG01082">
    <property type="entry name" value="B12-binding_domain_containing"/>
    <property type="match status" value="1"/>
</dbReference>
<evidence type="ECO:0000259" key="14">
    <source>
        <dbReference type="PROSITE" id="PS50926"/>
    </source>
</evidence>
<dbReference type="FunFam" id="3.40.50.12160:FF:000004">
    <property type="entry name" value="Threonylcarbamoyladenosine tRNA methylthiotransferase MtaB"/>
    <property type="match status" value="1"/>
</dbReference>
<dbReference type="InterPro" id="IPR020612">
    <property type="entry name" value="Methylthiotransferase_CS"/>
</dbReference>
<evidence type="ECO:0000256" key="2">
    <source>
        <dbReference type="ARBA" id="ARBA00002399"/>
    </source>
</evidence>
<dbReference type="PANTHER" id="PTHR11918">
    <property type="entry name" value="RADICAL SAM PROTEINS"/>
    <property type="match status" value="1"/>
</dbReference>
<dbReference type="NCBIfam" id="TIGR01579">
    <property type="entry name" value="MiaB-like-C"/>
    <property type="match status" value="1"/>
</dbReference>
<dbReference type="InterPro" id="IPR002792">
    <property type="entry name" value="TRAM_dom"/>
</dbReference>
<keyword evidence="8" id="KW-0819">tRNA processing</keyword>
<evidence type="ECO:0000256" key="11">
    <source>
        <dbReference type="ARBA" id="ARBA00023014"/>
    </source>
</evidence>
<gene>
    <name evidence="17" type="ORF">MAGMO_0604</name>
</gene>
<proteinExistence type="predicted"/>
<dbReference type="InterPro" id="IPR038135">
    <property type="entry name" value="Methylthiotransferase_N_sf"/>
</dbReference>
<evidence type="ECO:0000256" key="7">
    <source>
        <dbReference type="ARBA" id="ARBA00022691"/>
    </source>
</evidence>
<keyword evidence="4" id="KW-0004">4Fe-4S</keyword>
<feature type="domain" description="MTTase N-terminal" evidence="15">
    <location>
        <begin position="9"/>
        <end position="121"/>
    </location>
</feature>
<dbReference type="PROSITE" id="PS50926">
    <property type="entry name" value="TRAM"/>
    <property type="match status" value="1"/>
</dbReference>
<dbReference type="Pfam" id="PF04055">
    <property type="entry name" value="Radical_SAM"/>
    <property type="match status" value="1"/>
</dbReference>
<sequence length="461" mass="50766">MDELQKGKKRIAVCNMGCRVNQFEGSSMASQAEAEGYQQVGLRESPDVVVVNTCSVTSESDKQARQSIRRIARENPEAKIMVTGCYAQRNPEALAQLPGVELVFGNREKAQFPQELKIVSAEQISQAGAVEPTTHVAPMEHRDLSLMASPTEDGPLLEADAFEGQARAFIQVQNGCDKSCTFCVIPSLRGESRSQSVGWIVAQAERFLAHGYGELVLTGIDLGCYGRDLPQPSSLAELVQQLLTLPQLKRLRLSSLDPMDLDAPLIELVGSEPRICPHLHLSIQSGDDKVLKQMHRETTREALIQSVQKLRMLRPELVLGADIIVGFPTEDEAAFQQSCQLVEQLEIALPHIFRYSDRPGTPASEIPHRFRVTEGEIKQRARALEQVGRGVWQRVAQRLVGQQLELLVEQINGEGEAVGKSEGFMDLKLPTGGGGLKPCQRVAVEVTGLELEKRTLLARIL</sequence>
<keyword evidence="7" id="KW-0949">S-adenosyl-L-methionine</keyword>
<dbReference type="EC" id="2.8.4.5" evidence="3"/>
<evidence type="ECO:0000256" key="6">
    <source>
        <dbReference type="ARBA" id="ARBA00022679"/>
    </source>
</evidence>
<dbReference type="GO" id="GO:0035598">
    <property type="term" value="F:tRNA (N(6)-L-threonylcarbamoyladenosine(37)-C(2))-methylthiotransferase activity"/>
    <property type="evidence" value="ECO:0007669"/>
    <property type="project" value="UniProtKB-EC"/>
</dbReference>
<evidence type="ECO:0000313" key="17">
    <source>
        <dbReference type="EMBL" id="CRH04808.1"/>
    </source>
</evidence>
<keyword evidence="5" id="KW-0963">Cytoplasm</keyword>
<dbReference type="NCBIfam" id="TIGR00089">
    <property type="entry name" value="MiaB/RimO family radical SAM methylthiotransferase"/>
    <property type="match status" value="1"/>
</dbReference>
<evidence type="ECO:0000256" key="10">
    <source>
        <dbReference type="ARBA" id="ARBA00023004"/>
    </source>
</evidence>
<organism evidence="17">
    <name type="scientific">Magnetococcus massalia (strain MO-1)</name>
    <dbReference type="NCBI Taxonomy" id="451514"/>
    <lineage>
        <taxon>Bacteria</taxon>
        <taxon>Pseudomonadati</taxon>
        <taxon>Pseudomonadota</taxon>
        <taxon>Magnetococcia</taxon>
        <taxon>Magnetococcales</taxon>
        <taxon>Magnetococcaceae</taxon>
        <taxon>Magnetococcus</taxon>
    </lineage>
</organism>
<dbReference type="AlphaFoldDB" id="A0A1S7LE39"/>
<dbReference type="GO" id="GO:0051539">
    <property type="term" value="F:4 iron, 4 sulfur cluster binding"/>
    <property type="evidence" value="ECO:0007669"/>
    <property type="project" value="UniProtKB-KW"/>
</dbReference>
<feature type="domain" description="Radical SAM core" evidence="16">
    <location>
        <begin position="162"/>
        <end position="394"/>
    </location>
</feature>
<keyword evidence="10" id="KW-0408">Iron</keyword>
<dbReference type="EMBL" id="LO017727">
    <property type="protein sequence ID" value="CRH04808.1"/>
    <property type="molecule type" value="Genomic_DNA"/>
</dbReference>
<feature type="domain" description="TRAM" evidence="14">
    <location>
        <begin position="397"/>
        <end position="461"/>
    </location>
</feature>
<dbReference type="Gene3D" id="3.80.30.20">
    <property type="entry name" value="tm_1862 like domain"/>
    <property type="match status" value="1"/>
</dbReference>
<dbReference type="Pfam" id="PF00919">
    <property type="entry name" value="UPF0004"/>
    <property type="match status" value="1"/>
</dbReference>